<feature type="transmembrane region" description="Helical" evidence="1">
    <location>
        <begin position="21"/>
        <end position="45"/>
    </location>
</feature>
<dbReference type="InterPro" id="IPR050587">
    <property type="entry name" value="GNT1/Glycosyltrans_8"/>
</dbReference>
<dbReference type="InterPro" id="IPR029044">
    <property type="entry name" value="Nucleotide-diphossugar_trans"/>
</dbReference>
<evidence type="ECO:0000256" key="1">
    <source>
        <dbReference type="SAM" id="Phobius"/>
    </source>
</evidence>
<dbReference type="InParanoid" id="A0A1Z5K6Q7"/>
<keyword evidence="1" id="KW-1133">Transmembrane helix</keyword>
<reference evidence="2 3" key="1">
    <citation type="journal article" date="2015" name="Plant Cell">
        <title>Oil accumulation by the oleaginous diatom Fistulifera solaris as revealed by the genome and transcriptome.</title>
        <authorList>
            <person name="Tanaka T."/>
            <person name="Maeda Y."/>
            <person name="Veluchamy A."/>
            <person name="Tanaka M."/>
            <person name="Abida H."/>
            <person name="Marechal E."/>
            <person name="Bowler C."/>
            <person name="Muto M."/>
            <person name="Sunaga Y."/>
            <person name="Tanaka M."/>
            <person name="Yoshino T."/>
            <person name="Taniguchi T."/>
            <person name="Fukuda Y."/>
            <person name="Nemoto M."/>
            <person name="Matsumoto M."/>
            <person name="Wong P.S."/>
            <person name="Aburatani S."/>
            <person name="Fujibuchi W."/>
        </authorList>
    </citation>
    <scope>NUCLEOTIDE SEQUENCE [LARGE SCALE GENOMIC DNA]</scope>
    <source>
        <strain evidence="2 3">JPCC DA0580</strain>
    </source>
</reference>
<keyword evidence="3" id="KW-1185">Reference proteome</keyword>
<proteinExistence type="predicted"/>
<keyword evidence="1" id="KW-0812">Transmembrane</keyword>
<dbReference type="Gene3D" id="3.90.550.10">
    <property type="entry name" value="Spore Coat Polysaccharide Biosynthesis Protein SpsA, Chain A"/>
    <property type="match status" value="1"/>
</dbReference>
<dbReference type="PANTHER" id="PTHR11183">
    <property type="entry name" value="GLYCOGENIN SUBFAMILY MEMBER"/>
    <property type="match status" value="1"/>
</dbReference>
<dbReference type="EMBL" id="BDSP01000170">
    <property type="protein sequence ID" value="GAX21618.1"/>
    <property type="molecule type" value="Genomic_DNA"/>
</dbReference>
<dbReference type="Proteomes" id="UP000198406">
    <property type="component" value="Unassembled WGS sequence"/>
</dbReference>
<keyword evidence="1" id="KW-0472">Membrane</keyword>
<dbReference type="AlphaFoldDB" id="A0A1Z5K6Q7"/>
<sequence>MRRREIMRPRPSASNKTSVPTLLRGFLVLLLGFSIFTVWGMSFILHSSTQNHPFSHSAVQTPPQTFTEPVKIAHVISLITCHRADRVQGFRDALVILRHSIHQNSVHHPPANSRYSYQMYALVHAEGGCDAQLPLLRRLGYIPLVYDTPVDIQSVNNEWYRQHVEGENCCGSKEFIKLYAYTLTEYPIVVHWDLDVAVLKPMDDLYDAMLYDRNSERGRTARQKLHLQRPQYQTLPDRIDAFFTRDITSSAPWEAVQAVQGGFVVARPSMEHFEMYRQFILEANYTKGRGPTSGWGGMGYGGFQGAMAYQGVLAYFYDQIYPGHAVELDVCRWNQVVADVIWRGPDHMEHHGQCRQFPPAGVLPENNTAEKGLCQDCRILPVDETYTVHYTACKKPWECLLPTPRNPRDKRHVYRLKELTNITTCGLLFRQYFNYRQEVEQLLAAHGHKQKHYEGSFHPEYFMGYCKRAGGYDPMLSIPEDFDLKMIYGF</sequence>
<evidence type="ECO:0000313" key="3">
    <source>
        <dbReference type="Proteomes" id="UP000198406"/>
    </source>
</evidence>
<accession>A0A1Z5K6Q7</accession>
<dbReference type="OrthoDB" id="42013at2759"/>
<evidence type="ECO:0000313" key="2">
    <source>
        <dbReference type="EMBL" id="GAX21618.1"/>
    </source>
</evidence>
<gene>
    <name evidence="2" type="ORF">FisN_29Hh053</name>
</gene>
<organism evidence="2 3">
    <name type="scientific">Fistulifera solaris</name>
    <name type="common">Oleaginous diatom</name>
    <dbReference type="NCBI Taxonomy" id="1519565"/>
    <lineage>
        <taxon>Eukaryota</taxon>
        <taxon>Sar</taxon>
        <taxon>Stramenopiles</taxon>
        <taxon>Ochrophyta</taxon>
        <taxon>Bacillariophyta</taxon>
        <taxon>Bacillariophyceae</taxon>
        <taxon>Bacillariophycidae</taxon>
        <taxon>Naviculales</taxon>
        <taxon>Naviculaceae</taxon>
        <taxon>Fistulifera</taxon>
    </lineage>
</organism>
<dbReference type="SUPFAM" id="SSF53448">
    <property type="entry name" value="Nucleotide-diphospho-sugar transferases"/>
    <property type="match status" value="1"/>
</dbReference>
<name>A0A1Z5K6Q7_FISSO</name>
<evidence type="ECO:0008006" key="4">
    <source>
        <dbReference type="Google" id="ProtNLM"/>
    </source>
</evidence>
<protein>
    <recommendedName>
        <fullName evidence="4">Nucleotide-diphospho-sugar transferase domain-containing protein</fullName>
    </recommendedName>
</protein>
<comment type="caution">
    <text evidence="2">The sequence shown here is derived from an EMBL/GenBank/DDBJ whole genome shotgun (WGS) entry which is preliminary data.</text>
</comment>